<evidence type="ECO:0000259" key="6">
    <source>
        <dbReference type="PROSITE" id="PS50173"/>
    </source>
</evidence>
<sequence>MFALVDCNNFYASCERVFNPALNGKPVVVLSNNDGCVIARSNEAKQLNIKMGTPTFVIKDMIASKRVHAFSSNYALYGEMSARVMEILSRFSPDYEVYSIDEIFIKLEGFTYHNLREYGAKMISKVTKGTGIPISVGIAPTKALAKVANKIAKKFIHKTGGVHVIDSEELMEKALLWTQIDDVWGIGRRYAEKLKKIGVTTARDFTQLPDAYVLKEMTVVGLRLKRDLSGKPTLDLEEMADRKNMAVTRSFKNDITDYAALRERVVTYVTKLAEKLRKQNSCCQSLQIFIHSNPHKKEHRKYYNSVTINLPYATNSTIVMTQYTLKGLQKIFLKGILYKKAGVIALGLAPNDSRQLAIFKEETAEHAALFSSVDHLNKKNHGKIKFAGQDLNSTWKMRCEHLSKRYTTRLHEIITIRCNH</sequence>
<dbReference type="InterPro" id="IPR043502">
    <property type="entry name" value="DNA/RNA_pol_sf"/>
</dbReference>
<dbReference type="PANTHER" id="PTHR11076:SF34">
    <property type="entry name" value="PROTEIN UMUC"/>
    <property type="match status" value="1"/>
</dbReference>
<dbReference type="GO" id="GO:0003887">
    <property type="term" value="F:DNA-directed DNA polymerase activity"/>
    <property type="evidence" value="ECO:0007669"/>
    <property type="project" value="TreeGrafter"/>
</dbReference>
<protein>
    <submittedName>
        <fullName evidence="7">SOS mutagenesis and repair protein UmuC</fullName>
    </submittedName>
</protein>
<evidence type="ECO:0000256" key="3">
    <source>
        <dbReference type="ARBA" id="ARBA00023199"/>
    </source>
</evidence>
<dbReference type="Gene3D" id="3.40.1170.60">
    <property type="match status" value="1"/>
</dbReference>
<evidence type="ECO:0000313" key="7">
    <source>
        <dbReference type="EMBL" id="ARN77119.1"/>
    </source>
</evidence>
<dbReference type="GO" id="GO:0042276">
    <property type="term" value="P:error-prone translesion synthesis"/>
    <property type="evidence" value="ECO:0007669"/>
    <property type="project" value="TreeGrafter"/>
</dbReference>
<dbReference type="Pfam" id="PF13438">
    <property type="entry name" value="DUF4113"/>
    <property type="match status" value="1"/>
</dbReference>
<dbReference type="InterPro" id="IPR043128">
    <property type="entry name" value="Rev_trsase/Diguanyl_cyclase"/>
</dbReference>
<dbReference type="InterPro" id="IPR001126">
    <property type="entry name" value="UmuC"/>
</dbReference>
<accession>A0A1W6MI33</accession>
<dbReference type="Gene3D" id="3.30.70.270">
    <property type="match status" value="1"/>
</dbReference>
<dbReference type="InterPro" id="IPR036775">
    <property type="entry name" value="DNA_pol_Y-fam_lit_finger_sf"/>
</dbReference>
<dbReference type="Pfam" id="PF00817">
    <property type="entry name" value="IMS"/>
    <property type="match status" value="1"/>
</dbReference>
<dbReference type="Proteomes" id="UP000193431">
    <property type="component" value="Chromosome"/>
</dbReference>
<evidence type="ECO:0000256" key="4">
    <source>
        <dbReference type="ARBA" id="ARBA00023204"/>
    </source>
</evidence>
<keyword evidence="2" id="KW-0227">DNA damage</keyword>
<keyword evidence="5" id="KW-0742">SOS response</keyword>
<dbReference type="Pfam" id="PF11799">
    <property type="entry name" value="IMS_C"/>
    <property type="match status" value="1"/>
</dbReference>
<dbReference type="PROSITE" id="PS50173">
    <property type="entry name" value="UMUC"/>
    <property type="match status" value="1"/>
</dbReference>
<dbReference type="EMBL" id="CP019344">
    <property type="protein sequence ID" value="ARN77119.1"/>
    <property type="molecule type" value="Genomic_DNA"/>
</dbReference>
<dbReference type="GO" id="GO:0003684">
    <property type="term" value="F:damaged DNA binding"/>
    <property type="evidence" value="ECO:0007669"/>
    <property type="project" value="InterPro"/>
</dbReference>
<evidence type="ECO:0000256" key="2">
    <source>
        <dbReference type="ARBA" id="ARBA00022763"/>
    </source>
</evidence>
<dbReference type="SUPFAM" id="SSF56672">
    <property type="entry name" value="DNA/RNA polymerases"/>
    <property type="match status" value="1"/>
</dbReference>
<dbReference type="GO" id="GO:0006281">
    <property type="term" value="P:DNA repair"/>
    <property type="evidence" value="ECO:0007669"/>
    <property type="project" value="UniProtKB-KW"/>
</dbReference>
<dbReference type="PANTHER" id="PTHR11076">
    <property type="entry name" value="DNA REPAIR POLYMERASE UMUC / TRANSFERASE FAMILY MEMBER"/>
    <property type="match status" value="1"/>
</dbReference>
<organism evidence="7 8">
    <name type="scientific">Nonlabens spongiae</name>
    <dbReference type="NCBI Taxonomy" id="331648"/>
    <lineage>
        <taxon>Bacteria</taxon>
        <taxon>Pseudomonadati</taxon>
        <taxon>Bacteroidota</taxon>
        <taxon>Flavobacteriia</taxon>
        <taxon>Flavobacteriales</taxon>
        <taxon>Flavobacteriaceae</taxon>
        <taxon>Nonlabens</taxon>
    </lineage>
</organism>
<name>A0A1W6MI33_9FLAO</name>
<dbReference type="InterPro" id="IPR017961">
    <property type="entry name" value="DNA_pol_Y-fam_little_finger"/>
</dbReference>
<dbReference type="CDD" id="cd01700">
    <property type="entry name" value="PolY_Pol_V_umuC"/>
    <property type="match status" value="1"/>
</dbReference>
<keyword evidence="8" id="KW-1185">Reference proteome</keyword>
<feature type="domain" description="UmuC" evidence="6">
    <location>
        <begin position="2"/>
        <end position="187"/>
    </location>
</feature>
<dbReference type="GO" id="GO:0009432">
    <property type="term" value="P:SOS response"/>
    <property type="evidence" value="ECO:0007669"/>
    <property type="project" value="UniProtKB-KW"/>
</dbReference>
<dbReference type="RefSeq" id="WP_085765923.1">
    <property type="nucleotide sequence ID" value="NZ_CP019344.1"/>
</dbReference>
<dbReference type="AlphaFoldDB" id="A0A1W6MI33"/>
<dbReference type="STRING" id="331648.BST97_03445"/>
<dbReference type="OrthoDB" id="9808813at2"/>
<dbReference type="InterPro" id="IPR025188">
    <property type="entry name" value="DUF4113"/>
</dbReference>
<dbReference type="SUPFAM" id="SSF100879">
    <property type="entry name" value="Lesion bypass DNA polymerase (Y-family), little finger domain"/>
    <property type="match status" value="1"/>
</dbReference>
<evidence type="ECO:0000256" key="5">
    <source>
        <dbReference type="ARBA" id="ARBA00023236"/>
    </source>
</evidence>
<dbReference type="GO" id="GO:0005829">
    <property type="term" value="C:cytosol"/>
    <property type="evidence" value="ECO:0007669"/>
    <property type="project" value="TreeGrafter"/>
</dbReference>
<gene>
    <name evidence="7" type="ORF">BST97_03445</name>
</gene>
<keyword evidence="3" id="KW-0741">SOS mutagenesis</keyword>
<evidence type="ECO:0000256" key="1">
    <source>
        <dbReference type="ARBA" id="ARBA00010945"/>
    </source>
</evidence>
<dbReference type="Gene3D" id="1.10.150.20">
    <property type="entry name" value="5' to 3' exonuclease, C-terminal subdomain"/>
    <property type="match status" value="1"/>
</dbReference>
<keyword evidence="4" id="KW-0234">DNA repair</keyword>
<dbReference type="InterPro" id="IPR050116">
    <property type="entry name" value="DNA_polymerase-Y"/>
</dbReference>
<evidence type="ECO:0000313" key="8">
    <source>
        <dbReference type="Proteomes" id="UP000193431"/>
    </source>
</evidence>
<proteinExistence type="inferred from homology"/>
<comment type="similarity">
    <text evidence="1">Belongs to the DNA polymerase type-Y family.</text>
</comment>
<reference evidence="7 8" key="1">
    <citation type="submission" date="2016-11" db="EMBL/GenBank/DDBJ databases">
        <title>Trade-off between light-utilization and light-protection in marine flavobacteria.</title>
        <authorList>
            <person name="Kumagai Y."/>
        </authorList>
    </citation>
    <scope>NUCLEOTIDE SEQUENCE [LARGE SCALE GENOMIC DNA]</scope>
    <source>
        <strain evidence="7 8">JCM 13191</strain>
    </source>
</reference>